<gene>
    <name evidence="1" type="ORF">HDA30_000762</name>
</gene>
<dbReference type="AlphaFoldDB" id="A0A7W7GNA7"/>
<dbReference type="Pfam" id="PF03013">
    <property type="entry name" value="Pyr_excise"/>
    <property type="match status" value="1"/>
</dbReference>
<sequence>MRLWTLHPRYLDRPGLTGAWREALLAQAVLAGRTRGYRSHPQLERFRAQSRPLESVGAFLTGLAEEAAARGYRFDRTRIDQPAGLGPGGGLAEHLRIDATTGQRDHEWRHLRAKLADRSPEVLRRWEAEHVPELHPMFRLCPGPVAAWERL</sequence>
<protein>
    <recommendedName>
        <fullName evidence="3">Pyrimidine dimer DNA glycosylase</fullName>
    </recommendedName>
</protein>
<comment type="caution">
    <text evidence="1">The sequence shown here is derived from an EMBL/GenBank/DDBJ whole genome shotgun (WGS) entry which is preliminary data.</text>
</comment>
<evidence type="ECO:0000313" key="2">
    <source>
        <dbReference type="Proteomes" id="UP000540191"/>
    </source>
</evidence>
<name>A0A7W7GNA7_9MICC</name>
<dbReference type="Proteomes" id="UP000540191">
    <property type="component" value="Unassembled WGS sequence"/>
</dbReference>
<dbReference type="InterPro" id="IPR004260">
    <property type="entry name" value="Pyr-dimer_DNA_glycosylase"/>
</dbReference>
<proteinExistence type="predicted"/>
<reference evidence="1 2" key="1">
    <citation type="submission" date="2020-08" db="EMBL/GenBank/DDBJ databases">
        <title>Sequencing the genomes of 1000 actinobacteria strains.</title>
        <authorList>
            <person name="Klenk H.-P."/>
        </authorList>
    </citation>
    <scope>NUCLEOTIDE SEQUENCE [LARGE SCALE GENOMIC DNA]</scope>
    <source>
        <strain evidence="1 2">DSM 23974</strain>
    </source>
</reference>
<dbReference type="RefSeq" id="WP_184241163.1">
    <property type="nucleotide sequence ID" value="NZ_JACHNA010000001.1"/>
</dbReference>
<dbReference type="EMBL" id="JACHNA010000001">
    <property type="protein sequence ID" value="MBB4735254.1"/>
    <property type="molecule type" value="Genomic_DNA"/>
</dbReference>
<evidence type="ECO:0000313" key="1">
    <source>
        <dbReference type="EMBL" id="MBB4735254.1"/>
    </source>
</evidence>
<accession>A0A7W7GNA7</accession>
<keyword evidence="2" id="KW-1185">Reference proteome</keyword>
<evidence type="ECO:0008006" key="3">
    <source>
        <dbReference type="Google" id="ProtNLM"/>
    </source>
</evidence>
<organism evidence="1 2">
    <name type="scientific">Micrococcus cohnii</name>
    <dbReference type="NCBI Taxonomy" id="993416"/>
    <lineage>
        <taxon>Bacteria</taxon>
        <taxon>Bacillati</taxon>
        <taxon>Actinomycetota</taxon>
        <taxon>Actinomycetes</taxon>
        <taxon>Micrococcales</taxon>
        <taxon>Micrococcaceae</taxon>
        <taxon>Micrococcus</taxon>
    </lineage>
</organism>